<evidence type="ECO:0000313" key="2">
    <source>
        <dbReference type="Proteomes" id="UP000001887"/>
    </source>
</evidence>
<name>D2QXW9_PIRSD</name>
<reference evidence="1 2" key="1">
    <citation type="journal article" date="2009" name="Stand. Genomic Sci.">
        <title>Complete genome sequence of Pirellula staleyi type strain (ATCC 27377).</title>
        <authorList>
            <person name="Clum A."/>
            <person name="Tindall B.J."/>
            <person name="Sikorski J."/>
            <person name="Ivanova N."/>
            <person name="Mavrommatis K."/>
            <person name="Lucas S."/>
            <person name="Glavina del Rio T."/>
            <person name="Nolan M."/>
            <person name="Chen F."/>
            <person name="Tice H."/>
            <person name="Pitluck S."/>
            <person name="Cheng J.F."/>
            <person name="Chertkov O."/>
            <person name="Brettin T."/>
            <person name="Han C."/>
            <person name="Detter J.C."/>
            <person name="Kuske C."/>
            <person name="Bruce D."/>
            <person name="Goodwin L."/>
            <person name="Ovchinikova G."/>
            <person name="Pati A."/>
            <person name="Mikhailova N."/>
            <person name="Chen A."/>
            <person name="Palaniappan K."/>
            <person name="Land M."/>
            <person name="Hauser L."/>
            <person name="Chang Y.J."/>
            <person name="Jeffries C.D."/>
            <person name="Chain P."/>
            <person name="Rohde M."/>
            <person name="Goker M."/>
            <person name="Bristow J."/>
            <person name="Eisen J.A."/>
            <person name="Markowitz V."/>
            <person name="Hugenholtz P."/>
            <person name="Kyrpides N.C."/>
            <person name="Klenk H.P."/>
            <person name="Lapidus A."/>
        </authorList>
    </citation>
    <scope>NUCLEOTIDE SEQUENCE [LARGE SCALE GENOMIC DNA]</scope>
    <source>
        <strain evidence="2">ATCC 27377 / DSM 6068 / ICPB 4128</strain>
    </source>
</reference>
<dbReference type="Proteomes" id="UP000001887">
    <property type="component" value="Chromosome"/>
</dbReference>
<evidence type="ECO:0000313" key="1">
    <source>
        <dbReference type="EMBL" id="ADB18046.1"/>
    </source>
</evidence>
<proteinExistence type="predicted"/>
<gene>
    <name evidence="1" type="ordered locus">Psta_3382</name>
</gene>
<dbReference type="EMBL" id="CP001848">
    <property type="protein sequence ID" value="ADB18046.1"/>
    <property type="molecule type" value="Genomic_DNA"/>
</dbReference>
<organism evidence="1 2">
    <name type="scientific">Pirellula staleyi (strain ATCC 27377 / DSM 6068 / ICPB 4128)</name>
    <name type="common">Pirella staleyi</name>
    <dbReference type="NCBI Taxonomy" id="530564"/>
    <lineage>
        <taxon>Bacteria</taxon>
        <taxon>Pseudomonadati</taxon>
        <taxon>Planctomycetota</taxon>
        <taxon>Planctomycetia</taxon>
        <taxon>Pirellulales</taxon>
        <taxon>Pirellulaceae</taxon>
        <taxon>Pirellula</taxon>
    </lineage>
</organism>
<dbReference type="KEGG" id="psl:Psta_3382"/>
<accession>D2QXW9</accession>
<sequence length="35" mass="3810">MPLLGFSKFDLSAIEATSAPHHQSIDYSKMSETIG</sequence>
<dbReference type="HOGENOM" id="CLU_3366460_0_0_0"/>
<dbReference type="AlphaFoldDB" id="D2QXW9"/>
<dbReference type="STRING" id="530564.Psta_3382"/>
<protein>
    <submittedName>
        <fullName evidence="1">Uncharacterized protein</fullName>
    </submittedName>
</protein>
<keyword evidence="2" id="KW-1185">Reference proteome</keyword>